<sequence>MDVDRVSEVQTGWTLYHMGSGMYAGLRQAKDLREPWWQIFKSRASRRRKRPRLQNTENAVALVLILKRK</sequence>
<name>A0AAD4R7C3_9BILA</name>
<dbReference type="Proteomes" id="UP001201812">
    <property type="component" value="Unassembled WGS sequence"/>
</dbReference>
<keyword evidence="2" id="KW-1185">Reference proteome</keyword>
<accession>A0AAD4R7C3</accession>
<proteinExistence type="predicted"/>
<protein>
    <submittedName>
        <fullName evidence="1">Uncharacterized protein</fullName>
    </submittedName>
</protein>
<comment type="caution">
    <text evidence="1">The sequence shown here is derived from an EMBL/GenBank/DDBJ whole genome shotgun (WGS) entry which is preliminary data.</text>
</comment>
<gene>
    <name evidence="1" type="ORF">DdX_05081</name>
</gene>
<organism evidence="1 2">
    <name type="scientific">Ditylenchus destructor</name>
    <dbReference type="NCBI Taxonomy" id="166010"/>
    <lineage>
        <taxon>Eukaryota</taxon>
        <taxon>Metazoa</taxon>
        <taxon>Ecdysozoa</taxon>
        <taxon>Nematoda</taxon>
        <taxon>Chromadorea</taxon>
        <taxon>Rhabditida</taxon>
        <taxon>Tylenchina</taxon>
        <taxon>Tylenchomorpha</taxon>
        <taxon>Sphaerularioidea</taxon>
        <taxon>Anguinidae</taxon>
        <taxon>Anguininae</taxon>
        <taxon>Ditylenchus</taxon>
    </lineage>
</organism>
<dbReference type="AlphaFoldDB" id="A0AAD4R7C3"/>
<evidence type="ECO:0000313" key="2">
    <source>
        <dbReference type="Proteomes" id="UP001201812"/>
    </source>
</evidence>
<evidence type="ECO:0000313" key="1">
    <source>
        <dbReference type="EMBL" id="KAI1720834.1"/>
    </source>
</evidence>
<reference evidence="1" key="1">
    <citation type="submission" date="2022-01" db="EMBL/GenBank/DDBJ databases">
        <title>Genome Sequence Resource for Two Populations of Ditylenchus destructor, the Migratory Endoparasitic Phytonematode.</title>
        <authorList>
            <person name="Zhang H."/>
            <person name="Lin R."/>
            <person name="Xie B."/>
        </authorList>
    </citation>
    <scope>NUCLEOTIDE SEQUENCE</scope>
    <source>
        <strain evidence="1">BazhouSP</strain>
    </source>
</reference>
<dbReference type="EMBL" id="JAKKPZ010000005">
    <property type="protein sequence ID" value="KAI1720834.1"/>
    <property type="molecule type" value="Genomic_DNA"/>
</dbReference>